<feature type="region of interest" description="Disordered" evidence="3">
    <location>
        <begin position="1"/>
        <end position="23"/>
    </location>
</feature>
<dbReference type="InterPro" id="IPR001789">
    <property type="entry name" value="Sig_transdc_resp-reg_receiver"/>
</dbReference>
<dbReference type="SMART" id="SM00448">
    <property type="entry name" value="REC"/>
    <property type="match status" value="1"/>
</dbReference>
<dbReference type="Proteomes" id="UP000003191">
    <property type="component" value="Unassembled WGS sequence"/>
</dbReference>
<feature type="domain" description="HTH luxR-type" evidence="4">
    <location>
        <begin position="167"/>
        <end position="232"/>
    </location>
</feature>
<reference evidence="6 7" key="1">
    <citation type="submission" date="2010-02" db="EMBL/GenBank/DDBJ databases">
        <authorList>
            <person name="Weinstock G."/>
            <person name="Sodergren E."/>
            <person name="Clifton S."/>
            <person name="Fulton L."/>
            <person name="Fulton B."/>
            <person name="Courtney L."/>
            <person name="Fronick C."/>
            <person name="Harrison M."/>
            <person name="Strong C."/>
            <person name="Farmer C."/>
            <person name="Delahaunty K."/>
            <person name="Markovic C."/>
            <person name="Hall O."/>
            <person name="Minx P."/>
            <person name="Tomlinson C."/>
            <person name="Mitreva M."/>
            <person name="Nelson J."/>
            <person name="Hou S."/>
            <person name="Wollam A."/>
            <person name="Pepin K.H."/>
            <person name="Johnson M."/>
            <person name="Bhonagiri V."/>
            <person name="Zhang X."/>
            <person name="Suruliraj S."/>
            <person name="Warren W."/>
            <person name="Chinwalla A."/>
            <person name="Mardis E.R."/>
            <person name="Wilson R.K."/>
        </authorList>
    </citation>
    <scope>NUCLEOTIDE SEQUENCE [LARGE SCALE GENOMIC DNA]</scope>
    <source>
        <strain evidence="6 7">DSM 20213</strain>
    </source>
</reference>
<dbReference type="GO" id="GO:0006355">
    <property type="term" value="P:regulation of DNA-templated transcription"/>
    <property type="evidence" value="ECO:0007669"/>
    <property type="project" value="InterPro"/>
</dbReference>
<keyword evidence="1" id="KW-0238">DNA-binding</keyword>
<dbReference type="PANTHER" id="PTHR43214">
    <property type="entry name" value="TWO-COMPONENT RESPONSE REGULATOR"/>
    <property type="match status" value="1"/>
</dbReference>
<dbReference type="SUPFAM" id="SSF52172">
    <property type="entry name" value="CheY-like"/>
    <property type="match status" value="1"/>
</dbReference>
<evidence type="ECO:0000256" key="2">
    <source>
        <dbReference type="PROSITE-ProRule" id="PRU00169"/>
    </source>
</evidence>
<dbReference type="Pfam" id="PF00072">
    <property type="entry name" value="Response_reg"/>
    <property type="match status" value="1"/>
</dbReference>
<dbReference type="GO" id="GO:0000160">
    <property type="term" value="P:phosphorelay signal transduction system"/>
    <property type="evidence" value="ECO:0007669"/>
    <property type="project" value="InterPro"/>
</dbReference>
<dbReference type="InterPro" id="IPR016032">
    <property type="entry name" value="Sig_transdc_resp-reg_C-effctor"/>
</dbReference>
<dbReference type="GO" id="GO:0003677">
    <property type="term" value="F:DNA binding"/>
    <property type="evidence" value="ECO:0007669"/>
    <property type="project" value="UniProtKB-KW"/>
</dbReference>
<comment type="caution">
    <text evidence="6">The sequence shown here is derived from an EMBL/GenBank/DDBJ whole genome shotgun (WGS) entry which is preliminary data.</text>
</comment>
<dbReference type="InterPro" id="IPR011006">
    <property type="entry name" value="CheY-like_superfamily"/>
</dbReference>
<dbReference type="SMART" id="SM00421">
    <property type="entry name" value="HTH_LUXR"/>
    <property type="match status" value="1"/>
</dbReference>
<dbReference type="PRINTS" id="PR00038">
    <property type="entry name" value="HTHLUXR"/>
</dbReference>
<dbReference type="HOGENOM" id="CLU_000445_90_3_11"/>
<gene>
    <name evidence="6" type="ORF">BIFBRE_02931</name>
</gene>
<keyword evidence="7" id="KW-1185">Reference proteome</keyword>
<protein>
    <submittedName>
        <fullName evidence="6">Transcriptional regulator, LuxR family</fullName>
    </submittedName>
</protein>
<feature type="domain" description="Response regulatory" evidence="5">
    <location>
        <begin position="24"/>
        <end position="143"/>
    </location>
</feature>
<evidence type="ECO:0000313" key="6">
    <source>
        <dbReference type="EMBL" id="EFE90184.1"/>
    </source>
</evidence>
<organism evidence="6 7">
    <name type="scientific">Bifidobacterium breve DSM 20213 = JCM 1192</name>
    <dbReference type="NCBI Taxonomy" id="518634"/>
    <lineage>
        <taxon>Bacteria</taxon>
        <taxon>Bacillati</taxon>
        <taxon>Actinomycetota</taxon>
        <taxon>Actinomycetes</taxon>
        <taxon>Bifidobacteriales</taxon>
        <taxon>Bifidobacteriaceae</taxon>
        <taxon>Bifidobacterium</taxon>
    </lineage>
</organism>
<dbReference type="SUPFAM" id="SSF46894">
    <property type="entry name" value="C-terminal effector domain of the bipartite response regulators"/>
    <property type="match status" value="1"/>
</dbReference>
<name>D4BLJ6_BIFBR</name>
<dbReference type="Gene3D" id="1.10.10.10">
    <property type="entry name" value="Winged helix-like DNA-binding domain superfamily/Winged helix DNA-binding domain"/>
    <property type="match status" value="1"/>
</dbReference>
<dbReference type="InterPro" id="IPR039420">
    <property type="entry name" value="WalR-like"/>
</dbReference>
<evidence type="ECO:0000256" key="3">
    <source>
        <dbReference type="SAM" id="MobiDB-lite"/>
    </source>
</evidence>
<keyword evidence="2" id="KW-0597">Phosphoprotein</keyword>
<dbReference type="Pfam" id="PF00196">
    <property type="entry name" value="GerE"/>
    <property type="match status" value="1"/>
</dbReference>
<dbReference type="InterPro" id="IPR036388">
    <property type="entry name" value="WH-like_DNA-bd_sf"/>
</dbReference>
<dbReference type="InterPro" id="IPR000792">
    <property type="entry name" value="Tscrpt_reg_LuxR_C"/>
</dbReference>
<dbReference type="Gene3D" id="3.40.50.2300">
    <property type="match status" value="1"/>
</dbReference>
<evidence type="ECO:0000313" key="7">
    <source>
        <dbReference type="Proteomes" id="UP000003191"/>
    </source>
</evidence>
<dbReference type="PROSITE" id="PS50110">
    <property type="entry name" value="RESPONSE_REGULATORY"/>
    <property type="match status" value="1"/>
</dbReference>
<evidence type="ECO:0000259" key="5">
    <source>
        <dbReference type="PROSITE" id="PS50110"/>
    </source>
</evidence>
<dbReference type="CDD" id="cd06170">
    <property type="entry name" value="LuxR_C_like"/>
    <property type="match status" value="1"/>
</dbReference>
<feature type="modified residue" description="4-aspartylphosphate" evidence="2">
    <location>
        <position position="78"/>
    </location>
</feature>
<dbReference type="PATRIC" id="fig|518634.7.peg.111"/>
<dbReference type="EMBL" id="ACCG02000002">
    <property type="protein sequence ID" value="EFE90184.1"/>
    <property type="molecule type" value="Genomic_DNA"/>
</dbReference>
<evidence type="ECO:0000256" key="1">
    <source>
        <dbReference type="ARBA" id="ARBA00023125"/>
    </source>
</evidence>
<dbReference type="AlphaFoldDB" id="D4BLJ6"/>
<evidence type="ECO:0000259" key="4">
    <source>
        <dbReference type="PROSITE" id="PS50043"/>
    </source>
</evidence>
<sequence>MPCNDVHRGGNVPDISGRDGSKPTMLIMDNDRMALMALQSILAKALPDFELLPPASEGSKAIQLCTATKRPPAVLLADIAMNDINGPDVVRAIRRENATTAILAITASIVGRHAKEMARAGAQGIMSKNDDVRLQAVAIRQVQAGKTWGDGGDVRFETAVVASARIKAEKDNRLSAREMEVAELWSRGRTMPQIAAELSITETTVRTHLMRAADKLGAGNLKELIGAWIRMNLH</sequence>
<dbReference type="PROSITE" id="PS50043">
    <property type="entry name" value="HTH_LUXR_2"/>
    <property type="match status" value="1"/>
</dbReference>
<dbReference type="STRING" id="1685.RY69_1993"/>
<accession>D4BLJ6</accession>
<proteinExistence type="predicted"/>